<name>A0A0L9V5S5_PHAAN</name>
<dbReference type="Gramene" id="KOM50396">
    <property type="protein sequence ID" value="KOM50396"/>
    <property type="gene ID" value="LR48_Vigan08g122300"/>
</dbReference>
<dbReference type="Proteomes" id="UP000053144">
    <property type="component" value="Chromosome 8"/>
</dbReference>
<evidence type="ECO:0000256" key="1">
    <source>
        <dbReference type="ARBA" id="ARBA00004123"/>
    </source>
</evidence>
<feature type="region of interest" description="Disordered" evidence="3">
    <location>
        <begin position="32"/>
        <end position="71"/>
    </location>
</feature>
<comment type="subcellular location">
    <subcellularLocation>
        <location evidence="1">Nucleus</location>
    </subcellularLocation>
</comment>
<evidence type="ECO:0000256" key="3">
    <source>
        <dbReference type="SAM" id="MobiDB-lite"/>
    </source>
</evidence>
<keyword evidence="2" id="KW-0539">Nucleus</keyword>
<dbReference type="STRING" id="3914.A0A0L9V5S5"/>
<gene>
    <name evidence="5" type="ORF">LR48_Vigan08g122300</name>
</gene>
<reference evidence="6" key="1">
    <citation type="journal article" date="2015" name="Proc. Natl. Acad. Sci. U.S.A.">
        <title>Genome sequencing of adzuki bean (Vigna angularis) provides insight into high starch and low fat accumulation and domestication.</title>
        <authorList>
            <person name="Yang K."/>
            <person name="Tian Z."/>
            <person name="Chen C."/>
            <person name="Luo L."/>
            <person name="Zhao B."/>
            <person name="Wang Z."/>
            <person name="Yu L."/>
            <person name="Li Y."/>
            <person name="Sun Y."/>
            <person name="Li W."/>
            <person name="Chen Y."/>
            <person name="Li Y."/>
            <person name="Zhang Y."/>
            <person name="Ai D."/>
            <person name="Zhao J."/>
            <person name="Shang C."/>
            <person name="Ma Y."/>
            <person name="Wu B."/>
            <person name="Wang M."/>
            <person name="Gao L."/>
            <person name="Sun D."/>
            <person name="Zhang P."/>
            <person name="Guo F."/>
            <person name="Wang W."/>
            <person name="Li Y."/>
            <person name="Wang J."/>
            <person name="Varshney R.K."/>
            <person name="Wang J."/>
            <person name="Ling H.Q."/>
            <person name="Wan P."/>
        </authorList>
    </citation>
    <scope>NUCLEOTIDE SEQUENCE</scope>
    <source>
        <strain evidence="6">cv. Jingnong 6</strain>
    </source>
</reference>
<accession>A0A0L9V5S5</accession>
<proteinExistence type="predicted"/>
<feature type="compositionally biased region" description="Low complexity" evidence="3">
    <location>
        <begin position="202"/>
        <end position="216"/>
    </location>
</feature>
<dbReference type="Pfam" id="PF12047">
    <property type="entry name" value="DNMT1-RFD"/>
    <property type="match status" value="1"/>
</dbReference>
<dbReference type="GO" id="GO:0005634">
    <property type="term" value="C:nucleus"/>
    <property type="evidence" value="ECO:0007669"/>
    <property type="project" value="UniProtKB-SubCell"/>
</dbReference>
<organism evidence="5 6">
    <name type="scientific">Phaseolus angularis</name>
    <name type="common">Azuki bean</name>
    <name type="synonym">Vigna angularis</name>
    <dbReference type="NCBI Taxonomy" id="3914"/>
    <lineage>
        <taxon>Eukaryota</taxon>
        <taxon>Viridiplantae</taxon>
        <taxon>Streptophyta</taxon>
        <taxon>Embryophyta</taxon>
        <taxon>Tracheophyta</taxon>
        <taxon>Spermatophyta</taxon>
        <taxon>Magnoliopsida</taxon>
        <taxon>eudicotyledons</taxon>
        <taxon>Gunneridae</taxon>
        <taxon>Pentapetalae</taxon>
        <taxon>rosids</taxon>
        <taxon>fabids</taxon>
        <taxon>Fabales</taxon>
        <taxon>Fabaceae</taxon>
        <taxon>Papilionoideae</taxon>
        <taxon>50 kb inversion clade</taxon>
        <taxon>NPAAA clade</taxon>
        <taxon>indigoferoid/millettioid clade</taxon>
        <taxon>Phaseoleae</taxon>
        <taxon>Vigna</taxon>
    </lineage>
</organism>
<dbReference type="AlphaFoldDB" id="A0A0L9V5S5"/>
<dbReference type="InterPro" id="IPR022702">
    <property type="entry name" value="Cytosine_MeTrfase1_RFD"/>
</dbReference>
<protein>
    <recommendedName>
        <fullName evidence="4">RFTS domain-containing protein</fullName>
    </recommendedName>
</protein>
<evidence type="ECO:0000313" key="5">
    <source>
        <dbReference type="EMBL" id="KOM50396.1"/>
    </source>
</evidence>
<sequence length="277" mass="31007">MARSMSGSRSFSGTASIKDFVISQSYEAKKQANHAHMQVMPSNGSLRIDSGTGDEENKNQMDFVDSPNDEDEDAKLARLLQEEEYWKSMKQKKNNRSASVSNKFYIKINEDEIANDYPLPAFYTTSLQETDEFIVFDNDYDVYDTEDLPGSMFHKWSLYNSDARLVSLELVLMKACSDNDVAIFGSGVMTSDEGSEFHLETEAGQSSSTSSEAQAADGMPISPFVTGLTNKMEERHRTKWFVKKKKVLARSEPNLNPRAAVGAVVSKRKSNNNKANQ</sequence>
<dbReference type="EMBL" id="CM003378">
    <property type="protein sequence ID" value="KOM50396.1"/>
    <property type="molecule type" value="Genomic_DNA"/>
</dbReference>
<feature type="region of interest" description="Disordered" evidence="3">
    <location>
        <begin position="196"/>
        <end position="220"/>
    </location>
</feature>
<evidence type="ECO:0000313" key="6">
    <source>
        <dbReference type="Proteomes" id="UP000053144"/>
    </source>
</evidence>
<evidence type="ECO:0000259" key="4">
    <source>
        <dbReference type="Pfam" id="PF12047"/>
    </source>
</evidence>
<feature type="region of interest" description="Disordered" evidence="3">
    <location>
        <begin position="252"/>
        <end position="277"/>
    </location>
</feature>
<feature type="domain" description="RFTS" evidence="4">
    <location>
        <begin position="146"/>
        <end position="208"/>
    </location>
</feature>
<evidence type="ECO:0000256" key="2">
    <source>
        <dbReference type="ARBA" id="ARBA00023242"/>
    </source>
</evidence>